<dbReference type="RefSeq" id="WP_136547250.1">
    <property type="nucleotide sequence ID" value="NZ_CP031093.1"/>
</dbReference>
<dbReference type="AlphaFoldDB" id="A0A4P7XEB3"/>
<keyword evidence="2" id="KW-1185">Reference proteome</keyword>
<gene>
    <name evidence="1" type="ORF">soil367_04330</name>
</gene>
<evidence type="ECO:0000313" key="2">
    <source>
        <dbReference type="Proteomes" id="UP000298049"/>
    </source>
</evidence>
<accession>A0A4P7XEB3</accession>
<dbReference type="Proteomes" id="UP000298049">
    <property type="component" value="Chromosome"/>
</dbReference>
<dbReference type="KEGG" id="hmi:soil367_04330"/>
<sequence>MNRFLAAGIGGLIATVPMTLFMAGGHRRLPSSDQYALPPREITDELLRRGGQPALSEASTASLSLAAHFAYGGVTGAMYPAMPGAERLARARPLAQALYGAGFGVTVWAGSYMGWIPALKVLGPSAAQPVSRRTLMIGAHLVWGAATVLAGERVAARAEVAPALSQTEQPTSA</sequence>
<proteinExistence type="predicted"/>
<protein>
    <recommendedName>
        <fullName evidence="3">DUF1440 domain-containing protein</fullName>
    </recommendedName>
</protein>
<dbReference type="EMBL" id="CP031093">
    <property type="protein sequence ID" value="QCF25218.1"/>
    <property type="molecule type" value="Genomic_DNA"/>
</dbReference>
<dbReference type="OrthoDB" id="6165073at2"/>
<evidence type="ECO:0000313" key="1">
    <source>
        <dbReference type="EMBL" id="QCF25218.1"/>
    </source>
</evidence>
<organism evidence="1 2">
    <name type="scientific">Hydrocarboniclastica marina</name>
    <dbReference type="NCBI Taxonomy" id="2259620"/>
    <lineage>
        <taxon>Bacteria</taxon>
        <taxon>Pseudomonadati</taxon>
        <taxon>Pseudomonadota</taxon>
        <taxon>Gammaproteobacteria</taxon>
        <taxon>Alteromonadales</taxon>
        <taxon>Alteromonadaceae</taxon>
        <taxon>Hydrocarboniclastica</taxon>
    </lineage>
</organism>
<name>A0A4P7XEB3_9ALTE</name>
<evidence type="ECO:0008006" key="3">
    <source>
        <dbReference type="Google" id="ProtNLM"/>
    </source>
</evidence>
<reference evidence="1 2" key="1">
    <citation type="submission" date="2018-07" db="EMBL/GenBank/DDBJ databases">
        <title>Marsedoiliclastica nanhaica gen. nov. sp. nov., a novel marine hydrocarbonoclastic bacterium isolated from an in-situ enriched hydrocarbon-degrading consortium in deep-sea sediment.</title>
        <authorList>
            <person name="Dong C."/>
            <person name="Ma T."/>
            <person name="Liu R."/>
            <person name="Shao Z."/>
        </authorList>
    </citation>
    <scope>NUCLEOTIDE SEQUENCE [LARGE SCALE GENOMIC DNA]</scope>
    <source>
        <strain evidence="2">soil36-7</strain>
    </source>
</reference>